<dbReference type="Gene3D" id="1.10.357.10">
    <property type="entry name" value="Tetracycline Repressor, domain 2"/>
    <property type="match status" value="1"/>
</dbReference>
<dbReference type="SUPFAM" id="SSF46689">
    <property type="entry name" value="Homeodomain-like"/>
    <property type="match status" value="1"/>
</dbReference>
<keyword evidence="1 2" id="KW-0238">DNA-binding</keyword>
<feature type="DNA-binding region" description="H-T-H motif" evidence="2">
    <location>
        <begin position="34"/>
        <end position="53"/>
    </location>
</feature>
<dbReference type="InterPro" id="IPR001647">
    <property type="entry name" value="HTH_TetR"/>
</dbReference>
<evidence type="ECO:0000256" key="2">
    <source>
        <dbReference type="PROSITE-ProRule" id="PRU00335"/>
    </source>
</evidence>
<reference evidence="4 5" key="1">
    <citation type="journal article" date="2016" name="Int. J. Syst. Evol. Microbiol.">
        <title>Nocardioides albidus sp. nov., an actinobacterium isolated from garden soil.</title>
        <authorList>
            <person name="Singh H."/>
            <person name="Du J."/>
            <person name="Trinh H."/>
            <person name="Won K."/>
            <person name="Yang J.E."/>
            <person name="Yin C."/>
            <person name="Kook M."/>
            <person name="Yi T.H."/>
        </authorList>
    </citation>
    <scope>NUCLEOTIDE SEQUENCE [LARGE SCALE GENOMIC DNA]</scope>
    <source>
        <strain evidence="4 5">CCTCC AB 2015297</strain>
    </source>
</reference>
<gene>
    <name evidence="4" type="ORF">FHP29_19020</name>
</gene>
<dbReference type="Pfam" id="PF00440">
    <property type="entry name" value="TetR_N"/>
    <property type="match status" value="1"/>
</dbReference>
<dbReference type="Proteomes" id="UP000313231">
    <property type="component" value="Unassembled WGS sequence"/>
</dbReference>
<evidence type="ECO:0000259" key="3">
    <source>
        <dbReference type="PROSITE" id="PS50977"/>
    </source>
</evidence>
<dbReference type="EMBL" id="VDMP01000027">
    <property type="protein sequence ID" value="TNM36260.1"/>
    <property type="molecule type" value="Genomic_DNA"/>
</dbReference>
<name>A0A5C4VK46_9ACTN</name>
<dbReference type="PROSITE" id="PS50977">
    <property type="entry name" value="HTH_TETR_2"/>
    <property type="match status" value="1"/>
</dbReference>
<comment type="caution">
    <text evidence="4">The sequence shown here is derived from an EMBL/GenBank/DDBJ whole genome shotgun (WGS) entry which is preliminary data.</text>
</comment>
<sequence length="197" mass="20646">MAGVKTAAKDGERRAQLAEEVTDYALEHGLIGLSLRPVAAALGTSDRMLLYHFSGKDDLIATVLHTANERSIAHLRSLPAASSVREAVLALWAASTEGRLERCQRLYVEAAALGLLGREPYAGGVRASNQAWLAALVDLLVASGCSRAAAPRAANLLDVALMGLHLDLPLERGTAALERCVADLADAVAAVADQGSR</sequence>
<evidence type="ECO:0000313" key="4">
    <source>
        <dbReference type="EMBL" id="TNM36260.1"/>
    </source>
</evidence>
<dbReference type="AlphaFoldDB" id="A0A5C4VK46"/>
<organism evidence="4 5">
    <name type="scientific">Nocardioides albidus</name>
    <dbReference type="NCBI Taxonomy" id="1517589"/>
    <lineage>
        <taxon>Bacteria</taxon>
        <taxon>Bacillati</taxon>
        <taxon>Actinomycetota</taxon>
        <taxon>Actinomycetes</taxon>
        <taxon>Propionibacteriales</taxon>
        <taxon>Nocardioidaceae</taxon>
        <taxon>Nocardioides</taxon>
    </lineage>
</organism>
<dbReference type="InterPro" id="IPR009057">
    <property type="entry name" value="Homeodomain-like_sf"/>
</dbReference>
<accession>A0A5C4VK46</accession>
<dbReference type="OrthoDB" id="5177743at2"/>
<feature type="domain" description="HTH tetR-type" evidence="3">
    <location>
        <begin position="11"/>
        <end position="71"/>
    </location>
</feature>
<protein>
    <submittedName>
        <fullName evidence="4">TetR/AcrR family transcriptional regulator</fullName>
    </submittedName>
</protein>
<evidence type="ECO:0000313" key="5">
    <source>
        <dbReference type="Proteomes" id="UP000313231"/>
    </source>
</evidence>
<proteinExistence type="predicted"/>
<dbReference type="GO" id="GO:0003677">
    <property type="term" value="F:DNA binding"/>
    <property type="evidence" value="ECO:0007669"/>
    <property type="project" value="UniProtKB-UniRule"/>
</dbReference>
<evidence type="ECO:0000256" key="1">
    <source>
        <dbReference type="ARBA" id="ARBA00023125"/>
    </source>
</evidence>
<keyword evidence="5" id="KW-1185">Reference proteome</keyword>